<evidence type="ECO:0000313" key="2">
    <source>
        <dbReference type="EMBL" id="KAK4295985.1"/>
    </source>
</evidence>
<evidence type="ECO:0000256" key="1">
    <source>
        <dbReference type="SAM" id="MobiDB-lite"/>
    </source>
</evidence>
<sequence>DTDGVGRCLVEAARTTGSEDNITAVVVFLRPVTTLMEEETQRIAQGQVPEPVPESVLCKDATPSSINAIFSPPICQFEYSSPEAPPAYNPFEGDLTPPPVAATTTTTTTNMDYQGMDSEEATTLATSTIPTYQRGEDEPMEASEAPTGLSLQLHSHDDNNEVAARPPPYDPNTAPTPTAEEGLYLLNRAHTHSILPCLPD</sequence>
<accession>A0AAE1TUT1</accession>
<dbReference type="EMBL" id="JAWZYT010003955">
    <property type="protein sequence ID" value="KAK4295985.1"/>
    <property type="molecule type" value="Genomic_DNA"/>
</dbReference>
<organism evidence="2 3">
    <name type="scientific">Petrolisthes manimaculis</name>
    <dbReference type="NCBI Taxonomy" id="1843537"/>
    <lineage>
        <taxon>Eukaryota</taxon>
        <taxon>Metazoa</taxon>
        <taxon>Ecdysozoa</taxon>
        <taxon>Arthropoda</taxon>
        <taxon>Crustacea</taxon>
        <taxon>Multicrustacea</taxon>
        <taxon>Malacostraca</taxon>
        <taxon>Eumalacostraca</taxon>
        <taxon>Eucarida</taxon>
        <taxon>Decapoda</taxon>
        <taxon>Pleocyemata</taxon>
        <taxon>Anomura</taxon>
        <taxon>Galatheoidea</taxon>
        <taxon>Porcellanidae</taxon>
        <taxon>Petrolisthes</taxon>
    </lineage>
</organism>
<gene>
    <name evidence="2" type="ORF">Pmani_031485</name>
</gene>
<comment type="caution">
    <text evidence="2">The sequence shown here is derived from an EMBL/GenBank/DDBJ whole genome shotgun (WGS) entry which is preliminary data.</text>
</comment>
<reference evidence="2" key="1">
    <citation type="submission" date="2023-11" db="EMBL/GenBank/DDBJ databases">
        <title>Genome assemblies of two species of porcelain crab, Petrolisthes cinctipes and Petrolisthes manimaculis (Anomura: Porcellanidae).</title>
        <authorList>
            <person name="Angst P."/>
        </authorList>
    </citation>
    <scope>NUCLEOTIDE SEQUENCE</scope>
    <source>
        <strain evidence="2">PB745_02</strain>
        <tissue evidence="2">Gill</tissue>
    </source>
</reference>
<name>A0AAE1TUT1_9EUCA</name>
<dbReference type="AlphaFoldDB" id="A0AAE1TUT1"/>
<proteinExistence type="predicted"/>
<dbReference type="Proteomes" id="UP001292094">
    <property type="component" value="Unassembled WGS sequence"/>
</dbReference>
<evidence type="ECO:0000313" key="3">
    <source>
        <dbReference type="Proteomes" id="UP001292094"/>
    </source>
</evidence>
<feature type="non-terminal residue" evidence="2">
    <location>
        <position position="1"/>
    </location>
</feature>
<protein>
    <submittedName>
        <fullName evidence="2">Uncharacterized protein</fullName>
    </submittedName>
</protein>
<keyword evidence="3" id="KW-1185">Reference proteome</keyword>
<feature type="region of interest" description="Disordered" evidence="1">
    <location>
        <begin position="132"/>
        <end position="182"/>
    </location>
</feature>